<dbReference type="RefSeq" id="WP_272177106.1">
    <property type="nucleotide sequence ID" value="NZ_JAQOSK010000011.1"/>
</dbReference>
<dbReference type="SUPFAM" id="SSF56349">
    <property type="entry name" value="DNA breaking-rejoining enzymes"/>
    <property type="match status" value="1"/>
</dbReference>
<dbReference type="InterPro" id="IPR011010">
    <property type="entry name" value="DNA_brk_join_enz"/>
</dbReference>
<evidence type="ECO:0000313" key="2">
    <source>
        <dbReference type="EMBL" id="MDC2958212.1"/>
    </source>
</evidence>
<evidence type="ECO:0000256" key="1">
    <source>
        <dbReference type="ARBA" id="ARBA00023172"/>
    </source>
</evidence>
<reference evidence="2 3" key="1">
    <citation type="journal article" date="2015" name="Int. J. Syst. Evol. Microbiol.">
        <title>Streptomyces gilvifuscus sp. nov., an actinomycete that produces antibacterial compounds isolated from soil.</title>
        <authorList>
            <person name="Nguyen T.M."/>
            <person name="Kim J."/>
        </authorList>
    </citation>
    <scope>NUCLEOTIDE SEQUENCE [LARGE SCALE GENOMIC DNA]</scope>
    <source>
        <strain evidence="2 3">T113</strain>
    </source>
</reference>
<name>A0ABT5G0H6_9ACTN</name>
<proteinExistence type="predicted"/>
<gene>
    <name evidence="2" type="ORF">PO587_27600</name>
</gene>
<dbReference type="Gene3D" id="1.10.443.10">
    <property type="entry name" value="Intergrase catalytic core"/>
    <property type="match status" value="1"/>
</dbReference>
<dbReference type="InterPro" id="IPR013762">
    <property type="entry name" value="Integrase-like_cat_sf"/>
</dbReference>
<comment type="caution">
    <text evidence="2">The sequence shown here is derived from an EMBL/GenBank/DDBJ whole genome shotgun (WGS) entry which is preliminary data.</text>
</comment>
<keyword evidence="1" id="KW-0233">DNA recombination</keyword>
<accession>A0ABT5G0H6</accession>
<evidence type="ECO:0000313" key="3">
    <source>
        <dbReference type="Proteomes" id="UP001221328"/>
    </source>
</evidence>
<dbReference type="Proteomes" id="UP001221328">
    <property type="component" value="Unassembled WGS sequence"/>
</dbReference>
<keyword evidence="3" id="KW-1185">Reference proteome</keyword>
<evidence type="ECO:0008006" key="4">
    <source>
        <dbReference type="Google" id="ProtNLM"/>
    </source>
</evidence>
<organism evidence="2 3">
    <name type="scientific">Streptomyces gilvifuscus</name>
    <dbReference type="NCBI Taxonomy" id="1550617"/>
    <lineage>
        <taxon>Bacteria</taxon>
        <taxon>Bacillati</taxon>
        <taxon>Actinomycetota</taxon>
        <taxon>Actinomycetes</taxon>
        <taxon>Kitasatosporales</taxon>
        <taxon>Streptomycetaceae</taxon>
        <taxon>Streptomyces</taxon>
    </lineage>
</organism>
<protein>
    <recommendedName>
        <fullName evidence="4">Integrase</fullName>
    </recommendedName>
</protein>
<dbReference type="EMBL" id="JAQOSK010000011">
    <property type="protein sequence ID" value="MDC2958212.1"/>
    <property type="molecule type" value="Genomic_DNA"/>
</dbReference>
<sequence>MTDRLPLASAPSIFRDDEPVIQSHPLLEGASPPHFGSTACWDLNGVIRRPPSLARVALRTTFRGLDDPRWNLLAREMAMIWFNPRHPAILARGLHLPSGPMAPVTVSQRIGHLRALCAFGSTRHLPSWVGDWSDDDFKSYIEHRCQASEASSALGHIHVIKSLHRFRQALADGGLARDPWPHTSTNAVVNQPITPALKTQAICPETWFPLVRAAWTYIHDFGPDILRAADFLRSLPAGTRSTTIADDILAAWMALPEGKVPLHPLTGSPEVNWQLLSHLIGVKTDAFFTSCNAAGKARRGAVERLVADGRIRTSVIDDLHHVVRADGTTGPWHDHLQPRSIGIERIALRNACFVFVAALSMMRACEIREITKDCLTEYFGTPAVKSVKRKLDPNLPTVHWWIVAPVAEAIETAMRLSVDNTLAFSACDARLGAGGFTSQTAVTRFINHVNRHRHTSGLEEIPKTKVTPHMFRRTMAMLTRDYPGSEIAVGMPLKHAATRALANRWTRGYMDHDPSWARLLTTAIDDRRFQRLKDLFEADGRGETIGYGPGAEQMRHAFTAVREKAATLRATGQARRGDVRVEHDLLQRTHLSIRFGKLNHCTLDDSNPIGAKCLEDAVIPPCHHGPLIDRCRPARCANSIIAPEQLPIWQAEHDSLTRLRTLPALPPNRRRMIEEQIRDVEIALNRDTP</sequence>